<feature type="domain" description="Helix-turn-helix" evidence="1">
    <location>
        <begin position="8"/>
        <end position="57"/>
    </location>
</feature>
<dbReference type="InterPro" id="IPR036388">
    <property type="entry name" value="WH-like_DNA-bd_sf"/>
</dbReference>
<dbReference type="InterPro" id="IPR009061">
    <property type="entry name" value="DNA-bd_dom_put_sf"/>
</dbReference>
<evidence type="ECO:0000313" key="2">
    <source>
        <dbReference type="EMBL" id="UYV98398.1"/>
    </source>
</evidence>
<sequence>MNPEPTVWLTRKEAAAHLRLSTATLANWASIDYGPRYQRIGNGRVLYRLADIEEWMNVQTGKAS</sequence>
<dbReference type="SUPFAM" id="SSF46955">
    <property type="entry name" value="Putative DNA-binding domain"/>
    <property type="match status" value="1"/>
</dbReference>
<dbReference type="InterPro" id="IPR041657">
    <property type="entry name" value="HTH_17"/>
</dbReference>
<dbReference type="EMBL" id="CP101185">
    <property type="protein sequence ID" value="UYV98398.1"/>
    <property type="molecule type" value="Genomic_DNA"/>
</dbReference>
<dbReference type="Pfam" id="PF12728">
    <property type="entry name" value="HTH_17"/>
    <property type="match status" value="1"/>
</dbReference>
<dbReference type="Gene3D" id="1.10.10.10">
    <property type="entry name" value="Winged helix-like DNA-binding domain superfamily/Winged helix DNA-binding domain"/>
    <property type="match status" value="1"/>
</dbReference>
<dbReference type="RefSeq" id="WP_069694694.1">
    <property type="nucleotide sequence ID" value="NZ_CP043010.1"/>
</dbReference>
<evidence type="ECO:0000259" key="1">
    <source>
        <dbReference type="Pfam" id="PF12728"/>
    </source>
</evidence>
<organism evidence="2 3">
    <name type="scientific">Paenarthrobacter ureafaciens</name>
    <dbReference type="NCBI Taxonomy" id="37931"/>
    <lineage>
        <taxon>Bacteria</taxon>
        <taxon>Bacillati</taxon>
        <taxon>Actinomycetota</taxon>
        <taxon>Actinomycetes</taxon>
        <taxon>Micrococcales</taxon>
        <taxon>Micrococcaceae</taxon>
        <taxon>Paenarthrobacter</taxon>
    </lineage>
</organism>
<gene>
    <name evidence="2" type="ORF">NL394_03990</name>
</gene>
<keyword evidence="3" id="KW-1185">Reference proteome</keyword>
<proteinExistence type="predicted"/>
<evidence type="ECO:0000313" key="3">
    <source>
        <dbReference type="Proteomes" id="UP001163293"/>
    </source>
</evidence>
<protein>
    <submittedName>
        <fullName evidence="2">Helix-turn-helix domain-containing protein</fullName>
    </submittedName>
</protein>
<dbReference type="Proteomes" id="UP001163293">
    <property type="component" value="Chromosome"/>
</dbReference>
<name>A0AAX3EL36_PAEUR</name>
<accession>A0AAX3EL36</accession>
<dbReference type="AlphaFoldDB" id="A0AAX3EL36"/>
<reference evidence="2" key="1">
    <citation type="submission" date="2022-07" db="EMBL/GenBank/DDBJ databases">
        <authorList>
            <person name="Wu T."/>
        </authorList>
    </citation>
    <scope>NUCLEOTIDE SEQUENCE</scope>
    <source>
        <strain evidence="2">SD-1</strain>
    </source>
</reference>